<reference evidence="3" key="1">
    <citation type="journal article" date="2018" name="Nat. Microbiol.">
        <title>Leveraging single-cell genomics to expand the fungal tree of life.</title>
        <authorList>
            <person name="Ahrendt S.R."/>
            <person name="Quandt C.A."/>
            <person name="Ciobanu D."/>
            <person name="Clum A."/>
            <person name="Salamov A."/>
            <person name="Andreopoulos B."/>
            <person name="Cheng J.F."/>
            <person name="Woyke T."/>
            <person name="Pelin A."/>
            <person name="Henrissat B."/>
            <person name="Reynolds N.K."/>
            <person name="Benny G.L."/>
            <person name="Smith M.E."/>
            <person name="James T.Y."/>
            <person name="Grigoriev I.V."/>
        </authorList>
    </citation>
    <scope>NUCLEOTIDE SEQUENCE [LARGE SCALE GENOMIC DNA]</scope>
    <source>
        <strain evidence="3">RSA 1356</strain>
    </source>
</reference>
<evidence type="ECO:0000313" key="2">
    <source>
        <dbReference type="EMBL" id="RKP05695.1"/>
    </source>
</evidence>
<keyword evidence="1" id="KW-0812">Transmembrane</keyword>
<dbReference type="EMBL" id="KZ993055">
    <property type="protein sequence ID" value="RKP05695.1"/>
    <property type="molecule type" value="Genomic_DNA"/>
</dbReference>
<evidence type="ECO:0000313" key="3">
    <source>
        <dbReference type="Proteomes" id="UP000271241"/>
    </source>
</evidence>
<organism evidence="2 3">
    <name type="scientific">Thamnocephalis sphaerospora</name>
    <dbReference type="NCBI Taxonomy" id="78915"/>
    <lineage>
        <taxon>Eukaryota</taxon>
        <taxon>Fungi</taxon>
        <taxon>Fungi incertae sedis</taxon>
        <taxon>Zoopagomycota</taxon>
        <taxon>Zoopagomycotina</taxon>
        <taxon>Zoopagomycetes</taxon>
        <taxon>Zoopagales</taxon>
        <taxon>Sigmoideomycetaceae</taxon>
        <taxon>Thamnocephalis</taxon>
    </lineage>
</organism>
<gene>
    <name evidence="2" type="ORF">THASP1DRAFT_32463</name>
</gene>
<protein>
    <recommendedName>
        <fullName evidence="4">Cytochrome P450</fullName>
    </recommendedName>
</protein>
<keyword evidence="1" id="KW-0472">Membrane</keyword>
<name>A0A4P9XIY9_9FUNG</name>
<accession>A0A4P9XIY9</accession>
<keyword evidence="1" id="KW-1133">Transmembrane helix</keyword>
<proteinExistence type="predicted"/>
<dbReference type="Proteomes" id="UP000271241">
    <property type="component" value="Unassembled WGS sequence"/>
</dbReference>
<dbReference type="GO" id="GO:0004497">
    <property type="term" value="F:monooxygenase activity"/>
    <property type="evidence" value="ECO:0007669"/>
    <property type="project" value="InterPro"/>
</dbReference>
<dbReference type="OrthoDB" id="3934656at2759"/>
<sequence>MPLPSKLTSLFSNAVWERLFTSDVLLVVLVGLLFRKAVSEYFTPLAKLPGPRPSWLANLVIRYNILFRPDKGMPNNLHKRYGPIFRTGSQVVNISCPDMIRTVYMSYRFPKGPNYNAFKFHGDNIFATQYVHAL</sequence>
<evidence type="ECO:0000256" key="1">
    <source>
        <dbReference type="SAM" id="Phobius"/>
    </source>
</evidence>
<keyword evidence="3" id="KW-1185">Reference proteome</keyword>
<dbReference type="GO" id="GO:0016705">
    <property type="term" value="F:oxidoreductase activity, acting on paired donors, with incorporation or reduction of molecular oxygen"/>
    <property type="evidence" value="ECO:0007669"/>
    <property type="project" value="InterPro"/>
</dbReference>
<dbReference type="InterPro" id="IPR036396">
    <property type="entry name" value="Cyt_P450_sf"/>
</dbReference>
<dbReference type="AlphaFoldDB" id="A0A4P9XIY9"/>
<dbReference type="SUPFAM" id="SSF48264">
    <property type="entry name" value="Cytochrome P450"/>
    <property type="match status" value="1"/>
</dbReference>
<dbReference type="GO" id="GO:0005506">
    <property type="term" value="F:iron ion binding"/>
    <property type="evidence" value="ECO:0007669"/>
    <property type="project" value="InterPro"/>
</dbReference>
<feature type="transmembrane region" description="Helical" evidence="1">
    <location>
        <begin position="20"/>
        <end position="38"/>
    </location>
</feature>
<dbReference type="Gene3D" id="1.10.630.10">
    <property type="entry name" value="Cytochrome P450"/>
    <property type="match status" value="1"/>
</dbReference>
<dbReference type="GO" id="GO:0020037">
    <property type="term" value="F:heme binding"/>
    <property type="evidence" value="ECO:0007669"/>
    <property type="project" value="InterPro"/>
</dbReference>
<evidence type="ECO:0008006" key="4">
    <source>
        <dbReference type="Google" id="ProtNLM"/>
    </source>
</evidence>